<comment type="caution">
    <text evidence="2">The sequence shown here is derived from an EMBL/GenBank/DDBJ whole genome shotgun (WGS) entry which is preliminary data.</text>
</comment>
<evidence type="ECO:0000313" key="3">
    <source>
        <dbReference type="Proteomes" id="UP001239445"/>
    </source>
</evidence>
<evidence type="ECO:0000313" key="2">
    <source>
        <dbReference type="EMBL" id="KAK1754021.1"/>
    </source>
</evidence>
<dbReference type="EMBL" id="MU839836">
    <property type="protein sequence ID" value="KAK1754021.1"/>
    <property type="molecule type" value="Genomic_DNA"/>
</dbReference>
<accession>A0AAJ0B987</accession>
<dbReference type="Proteomes" id="UP001239445">
    <property type="component" value="Unassembled WGS sequence"/>
</dbReference>
<reference evidence="2" key="1">
    <citation type="submission" date="2023-06" db="EMBL/GenBank/DDBJ databases">
        <title>Genome-scale phylogeny and comparative genomics of the fungal order Sordariales.</title>
        <authorList>
            <consortium name="Lawrence Berkeley National Laboratory"/>
            <person name="Hensen N."/>
            <person name="Bonometti L."/>
            <person name="Westerberg I."/>
            <person name="Brannstrom I.O."/>
            <person name="Guillou S."/>
            <person name="Cros-Aarteil S."/>
            <person name="Calhoun S."/>
            <person name="Haridas S."/>
            <person name="Kuo A."/>
            <person name="Mondo S."/>
            <person name="Pangilinan J."/>
            <person name="Riley R."/>
            <person name="Labutti K."/>
            <person name="Andreopoulos B."/>
            <person name="Lipzen A."/>
            <person name="Chen C."/>
            <person name="Yanf M."/>
            <person name="Daum C."/>
            <person name="Ng V."/>
            <person name="Clum A."/>
            <person name="Steindorff A."/>
            <person name="Ohm R."/>
            <person name="Martin F."/>
            <person name="Silar P."/>
            <person name="Natvig D."/>
            <person name="Lalanne C."/>
            <person name="Gautier V."/>
            <person name="Ament-Velasquez S.L."/>
            <person name="Kruys A."/>
            <person name="Hutchinson M.I."/>
            <person name="Powell A.J."/>
            <person name="Barry K."/>
            <person name="Miller A.N."/>
            <person name="Grigoriev I.V."/>
            <person name="Debuchy R."/>
            <person name="Gladieux P."/>
            <person name="Thoren M.H."/>
            <person name="Johannesson H."/>
        </authorList>
    </citation>
    <scope>NUCLEOTIDE SEQUENCE</scope>
    <source>
        <strain evidence="2">PSN4</strain>
    </source>
</reference>
<evidence type="ECO:0000256" key="1">
    <source>
        <dbReference type="SAM" id="MobiDB-lite"/>
    </source>
</evidence>
<protein>
    <submittedName>
        <fullName evidence="2">Uncharacterized protein</fullName>
    </submittedName>
</protein>
<name>A0AAJ0B987_9PEZI</name>
<sequence length="396" mass="45097">MEGDKPASETALAATPYKPLSRPTRSEAKALCQAMWDWNQGIGDHRIICHNCPDSTTDDLEPTCEEDEYGCPWKARFHAKRAFIGFYGDLAEQYTAPPFGHDDQVIHKHQDLFDIIAFLRTADPELTRRQCMELYFNTSPVSSSTCGHGPGPAATCREEAFLFAARILTMVTFSSEGQGTGTGCWPMDIPLHVALRNVFPQITSTEEETKDMRRVEREPRLNAHNLVTLANVTIQPTNDLRKHLELDEAGNLHFFHHLGFLFECLRVSYNRMEARDSDGTYISPHIHHEVALEVLHTIRILFDKRPLYGPESRDLLDTLVANSGFDPLSPEHSVVYYFSRLNNDGGVGRRVRKYRIFGPRLEALCNMIPRPDFQEWVYTSFKRHTGMPCISGYYSV</sequence>
<proteinExistence type="predicted"/>
<feature type="region of interest" description="Disordered" evidence="1">
    <location>
        <begin position="1"/>
        <end position="21"/>
    </location>
</feature>
<keyword evidence="3" id="KW-1185">Reference proteome</keyword>
<gene>
    <name evidence="2" type="ORF">QBC47DRAFT_403417</name>
</gene>
<organism evidence="2 3">
    <name type="scientific">Echria macrotheca</name>
    <dbReference type="NCBI Taxonomy" id="438768"/>
    <lineage>
        <taxon>Eukaryota</taxon>
        <taxon>Fungi</taxon>
        <taxon>Dikarya</taxon>
        <taxon>Ascomycota</taxon>
        <taxon>Pezizomycotina</taxon>
        <taxon>Sordariomycetes</taxon>
        <taxon>Sordariomycetidae</taxon>
        <taxon>Sordariales</taxon>
        <taxon>Schizotheciaceae</taxon>
        <taxon>Echria</taxon>
    </lineage>
</organism>
<dbReference type="AlphaFoldDB" id="A0AAJ0B987"/>